<protein>
    <submittedName>
        <fullName evidence="1">Uncharacterized protein</fullName>
    </submittedName>
</protein>
<reference evidence="1 2" key="1">
    <citation type="submission" date="2019-03" db="EMBL/GenBank/DDBJ databases">
        <title>Single cell metagenomics reveals metabolic interactions within the superorganism composed of flagellate Streblomastix strix and complex community of Bacteroidetes bacteria on its surface.</title>
        <authorList>
            <person name="Treitli S.C."/>
            <person name="Kolisko M."/>
            <person name="Husnik F."/>
            <person name="Keeling P."/>
            <person name="Hampl V."/>
        </authorList>
    </citation>
    <scope>NUCLEOTIDE SEQUENCE [LARGE SCALE GENOMIC DNA]</scope>
    <source>
        <strain evidence="1">ST1C</strain>
    </source>
</reference>
<gene>
    <name evidence="1" type="ORF">EZS28_045253</name>
</gene>
<evidence type="ECO:0000313" key="1">
    <source>
        <dbReference type="EMBL" id="KAA6359220.1"/>
    </source>
</evidence>
<accession>A0A5J4TN01</accession>
<dbReference type="AlphaFoldDB" id="A0A5J4TN01"/>
<dbReference type="Proteomes" id="UP000324800">
    <property type="component" value="Unassembled WGS sequence"/>
</dbReference>
<feature type="non-terminal residue" evidence="1">
    <location>
        <position position="1"/>
    </location>
</feature>
<organism evidence="1 2">
    <name type="scientific">Streblomastix strix</name>
    <dbReference type="NCBI Taxonomy" id="222440"/>
    <lineage>
        <taxon>Eukaryota</taxon>
        <taxon>Metamonada</taxon>
        <taxon>Preaxostyla</taxon>
        <taxon>Oxymonadida</taxon>
        <taxon>Streblomastigidae</taxon>
        <taxon>Streblomastix</taxon>
    </lineage>
</organism>
<sequence>KSCTRLKNKITTARVGGIYSLIALDYLMKDYCDESEMPPVDLGDTLKLPILTRFLDKEDNIIGIDYKAGHFTISN</sequence>
<dbReference type="EMBL" id="SNRW01028722">
    <property type="protein sequence ID" value="KAA6359220.1"/>
    <property type="molecule type" value="Genomic_DNA"/>
</dbReference>
<name>A0A5J4TN01_9EUKA</name>
<comment type="caution">
    <text evidence="1">The sequence shown here is derived from an EMBL/GenBank/DDBJ whole genome shotgun (WGS) entry which is preliminary data.</text>
</comment>
<proteinExistence type="predicted"/>
<evidence type="ECO:0000313" key="2">
    <source>
        <dbReference type="Proteomes" id="UP000324800"/>
    </source>
</evidence>